<dbReference type="Proteomes" id="UP001430360">
    <property type="component" value="Unassembled WGS sequence"/>
</dbReference>
<evidence type="ECO:0008006" key="3">
    <source>
        <dbReference type="Google" id="ProtNLM"/>
    </source>
</evidence>
<dbReference type="RefSeq" id="WP_232133906.1">
    <property type="nucleotide sequence ID" value="NZ_JAJQKU010000001.1"/>
</dbReference>
<name>A0ABS8U6D3_9GAMM</name>
<sequence length="298" mass="34340">MSIILEDRENFSAQGLTQFEFSPEIRPEAACIRLLLGTCEVTNTHTGVRVAVETNFLESPEIKNERVDLSFLDHYQEGLSSVDYQNHFMGSPSRNRVFYRDFLDEMSVACSAAEQRLGVLSFLHAYRAYERISYAFPLIYASKTSDYIGSFGKLKDWISDKKADGSSAGELAFFKNFLQAFYSEDERNATLDFNFIGSEDIRRKQFGLVKNHLLKWNEDDVTVSTIENERISVKFSDLHSLLLSTRNRYFHQMSGRGDNIKQSGIVDAETFFQVLSRPLITYISVIFHDIIVFEMRRE</sequence>
<gene>
    <name evidence="1" type="ORF">LTT95_00135</name>
</gene>
<evidence type="ECO:0000313" key="1">
    <source>
        <dbReference type="EMBL" id="MCD9095352.1"/>
    </source>
</evidence>
<proteinExistence type="predicted"/>
<reference evidence="1" key="2">
    <citation type="journal article" date="2022" name="Syst. Appl. Microbiol.">
        <title>Physiological and genomic characterisation of Luteimonas fraxinea sp. nov., a bacterial species associated with trees tolerant to ash dieback.</title>
        <authorList>
            <person name="Ulrich K."/>
            <person name="Becker R."/>
            <person name="Behrendt U."/>
            <person name="Kube M."/>
            <person name="Schneck V."/>
            <person name="Ulrich A."/>
        </authorList>
    </citation>
    <scope>NUCLEOTIDE SEQUENCE</scope>
    <source>
        <strain evidence="1">A1P009</strain>
    </source>
</reference>
<comment type="caution">
    <text evidence="1">The sequence shown here is derived from an EMBL/GenBank/DDBJ whole genome shotgun (WGS) entry which is preliminary data.</text>
</comment>
<keyword evidence="2" id="KW-1185">Reference proteome</keyword>
<accession>A0ABS8U6D3</accession>
<dbReference type="EMBL" id="JAJQKU010000001">
    <property type="protein sequence ID" value="MCD9095352.1"/>
    <property type="molecule type" value="Genomic_DNA"/>
</dbReference>
<protein>
    <recommendedName>
        <fullName evidence="3">ApeA N-terminal domain-containing protein</fullName>
    </recommendedName>
</protein>
<evidence type="ECO:0000313" key="2">
    <source>
        <dbReference type="Proteomes" id="UP001430360"/>
    </source>
</evidence>
<organism evidence="1 2">
    <name type="scientific">Luteimonas fraxinea</name>
    <dbReference type="NCBI Taxonomy" id="2901869"/>
    <lineage>
        <taxon>Bacteria</taxon>
        <taxon>Pseudomonadati</taxon>
        <taxon>Pseudomonadota</taxon>
        <taxon>Gammaproteobacteria</taxon>
        <taxon>Lysobacterales</taxon>
        <taxon>Lysobacteraceae</taxon>
        <taxon>Luteimonas</taxon>
    </lineage>
</organism>
<reference evidence="1" key="1">
    <citation type="submission" date="2021-12" db="EMBL/GenBank/DDBJ databases">
        <authorList>
            <person name="Ulrich A."/>
        </authorList>
    </citation>
    <scope>NUCLEOTIDE SEQUENCE</scope>
    <source>
        <strain evidence="1">A1P009</strain>
    </source>
</reference>